<dbReference type="RefSeq" id="WP_167926116.1">
    <property type="nucleotide sequence ID" value="NZ_JAATVY010000010.1"/>
</dbReference>
<dbReference type="InterPro" id="IPR008949">
    <property type="entry name" value="Isoprenoid_synthase_dom_sf"/>
</dbReference>
<evidence type="ECO:0000313" key="3">
    <source>
        <dbReference type="EMBL" id="NJC71205.1"/>
    </source>
</evidence>
<dbReference type="EC" id="2.5.1.103" evidence="3"/>
<name>A0ABX0XYQ2_9ACTN</name>
<dbReference type="InterPro" id="IPR017828">
    <property type="entry name" value="SQ_synth_HpnD-like"/>
</dbReference>
<dbReference type="InterPro" id="IPR002060">
    <property type="entry name" value="Squ/phyt_synthse"/>
</dbReference>
<dbReference type="PANTHER" id="PTHR31480">
    <property type="entry name" value="BIFUNCTIONAL LYCOPENE CYCLASE/PHYTOENE SYNTHASE"/>
    <property type="match status" value="1"/>
</dbReference>
<evidence type="ECO:0000313" key="4">
    <source>
        <dbReference type="Proteomes" id="UP000722989"/>
    </source>
</evidence>
<organism evidence="3 4">
    <name type="scientific">Planosporangium thailandense</name>
    <dbReference type="NCBI Taxonomy" id="765197"/>
    <lineage>
        <taxon>Bacteria</taxon>
        <taxon>Bacillati</taxon>
        <taxon>Actinomycetota</taxon>
        <taxon>Actinomycetes</taxon>
        <taxon>Micromonosporales</taxon>
        <taxon>Micromonosporaceae</taxon>
        <taxon>Planosporangium</taxon>
    </lineage>
</organism>
<dbReference type="InterPro" id="IPR044843">
    <property type="entry name" value="Trans_IPPS_bact-type"/>
</dbReference>
<sequence length="289" mass="31849">MNPVTIVDAAYQRCEEITRREARNFSYGIRLLPPTKRRALSAVYATARRIDDIGDGDLPTDDKLDRLGRTREALHRLGDGAGDDPVLLALADAAHRLPIPLSAFDELIDGCAADVRGTAYATFDDLLWYCRCVAGSIGRLSLGVFGTDDPVRAAGLADSLGIALQLTNILRDLREDRGNGRLYLPKEDLDRFGCSLELDEHGFADPPEAFTALVRFEADRAERWYDTGLRLLPMLDARSAACTAAMAGIYHRLLARIARDPMAVTRARLSLPTREKAWVAARALVRRSA</sequence>
<dbReference type="InterPro" id="IPR019845">
    <property type="entry name" value="Squalene/phytoene_synthase_CS"/>
</dbReference>
<protein>
    <submittedName>
        <fullName evidence="3">Presqualene diphosphate synthase HpnD</fullName>
        <ecNumber evidence="3">2.5.1.103</ecNumber>
    </submittedName>
</protein>
<dbReference type="Gene3D" id="1.10.600.10">
    <property type="entry name" value="Farnesyl Diphosphate Synthase"/>
    <property type="match status" value="1"/>
</dbReference>
<evidence type="ECO:0000256" key="1">
    <source>
        <dbReference type="ARBA" id="ARBA00004684"/>
    </source>
</evidence>
<dbReference type="Pfam" id="PF00494">
    <property type="entry name" value="SQS_PSY"/>
    <property type="match status" value="1"/>
</dbReference>
<dbReference type="InterPro" id="IPR033904">
    <property type="entry name" value="Trans_IPPS_HH"/>
</dbReference>
<comment type="caution">
    <text evidence="3">The sequence shown here is derived from an EMBL/GenBank/DDBJ whole genome shotgun (WGS) entry which is preliminary data.</text>
</comment>
<evidence type="ECO:0000256" key="2">
    <source>
        <dbReference type="ARBA" id="ARBA00022679"/>
    </source>
</evidence>
<dbReference type="EMBL" id="JAATVY010000010">
    <property type="protein sequence ID" value="NJC71205.1"/>
    <property type="molecule type" value="Genomic_DNA"/>
</dbReference>
<keyword evidence="4" id="KW-1185">Reference proteome</keyword>
<dbReference type="SFLD" id="SFLDG01018">
    <property type="entry name" value="Squalene/Phytoene_Synthase_Lik"/>
    <property type="match status" value="1"/>
</dbReference>
<dbReference type="CDD" id="cd00683">
    <property type="entry name" value="Trans_IPPS_HH"/>
    <property type="match status" value="1"/>
</dbReference>
<dbReference type="SFLD" id="SFLDS00005">
    <property type="entry name" value="Isoprenoid_Synthase_Type_I"/>
    <property type="match status" value="1"/>
</dbReference>
<dbReference type="GO" id="GO:0016740">
    <property type="term" value="F:transferase activity"/>
    <property type="evidence" value="ECO:0007669"/>
    <property type="project" value="UniProtKB-KW"/>
</dbReference>
<reference evidence="3 4" key="1">
    <citation type="submission" date="2020-03" db="EMBL/GenBank/DDBJ databases">
        <title>WGS of the type strain of Planosporangium spp.</title>
        <authorList>
            <person name="Thawai C."/>
        </authorList>
    </citation>
    <scope>NUCLEOTIDE SEQUENCE [LARGE SCALE GENOMIC DNA]</scope>
    <source>
        <strain evidence="3 4">TBRC 5610</strain>
    </source>
</reference>
<dbReference type="PROSITE" id="PS01045">
    <property type="entry name" value="SQUALEN_PHYTOEN_SYN_2"/>
    <property type="match status" value="1"/>
</dbReference>
<proteinExistence type="predicted"/>
<dbReference type="SUPFAM" id="SSF48576">
    <property type="entry name" value="Terpenoid synthases"/>
    <property type="match status" value="1"/>
</dbReference>
<comment type="pathway">
    <text evidence="1">Carotenoid biosynthesis; phytoene biosynthesis.</text>
</comment>
<dbReference type="Proteomes" id="UP000722989">
    <property type="component" value="Unassembled WGS sequence"/>
</dbReference>
<dbReference type="SFLD" id="SFLDG01212">
    <property type="entry name" value="Phytoene_synthase_like"/>
    <property type="match status" value="1"/>
</dbReference>
<keyword evidence="2 3" id="KW-0808">Transferase</keyword>
<gene>
    <name evidence="3" type="primary">hpnD</name>
    <name evidence="3" type="ORF">HC031_16010</name>
</gene>
<dbReference type="NCBIfam" id="TIGR03465">
    <property type="entry name" value="HpnD"/>
    <property type="match status" value="1"/>
</dbReference>
<accession>A0ABX0XYQ2</accession>